<comment type="caution">
    <text evidence="8">The sequence shown here is derived from an EMBL/GenBank/DDBJ whole genome shotgun (WGS) entry which is preliminary data.</text>
</comment>
<reference evidence="9 10" key="1">
    <citation type="submission" date="2020-07" db="EMBL/GenBank/DDBJ databases">
        <title>Description of Limosilactobacillus balticus sp. nov., Limosilactobacillus agrestis sp. nov., Limosilactobacillus albertensis sp. nov., Limosilactobacillus rudii sp. nov., Limosilactobacillus fastidiosus sp. nov., five novel Limosilactobacillus species isolated from the vertebrate gastrointestinal tract, and proposal of 6 subspecies of Limosilactobacillus reuteri adapted to the gastrointestinal tract of specific vertebrate hosts.</title>
        <authorList>
            <person name="Li F."/>
            <person name="Cheng C."/>
            <person name="Zheng J."/>
            <person name="Quevedo R.M."/>
            <person name="Li J."/>
            <person name="Roos S."/>
            <person name="Gaenzle M.G."/>
            <person name="Walter J."/>
        </authorList>
    </citation>
    <scope>NUCLEOTIDE SEQUENCE [LARGE SCALE GENOMIC DNA]</scope>
    <source>
        <strain evidence="8 9">WF-MA3-C</strain>
        <strain evidence="7 10">WF-MO7-1</strain>
    </source>
</reference>
<comment type="function">
    <text evidence="1">Essential for recycling GMP and indirectly, cGMP.</text>
</comment>
<dbReference type="Pfam" id="PF00625">
    <property type="entry name" value="Guanylate_kin"/>
    <property type="match status" value="1"/>
</dbReference>
<proteinExistence type="inferred from homology"/>
<dbReference type="AlphaFoldDB" id="A0A7W3YC19"/>
<dbReference type="PANTHER" id="PTHR23117">
    <property type="entry name" value="GUANYLATE KINASE-RELATED"/>
    <property type="match status" value="1"/>
</dbReference>
<dbReference type="PANTHER" id="PTHR23117:SF13">
    <property type="entry name" value="GUANYLATE KINASE"/>
    <property type="match status" value="1"/>
</dbReference>
<dbReference type="EMBL" id="JACIUY010000048">
    <property type="protein sequence ID" value="MBB1085863.1"/>
    <property type="molecule type" value="Genomic_DNA"/>
</dbReference>
<name>A0A7W3YC19_9LACO</name>
<dbReference type="Proteomes" id="UP000518255">
    <property type="component" value="Unassembled WGS sequence"/>
</dbReference>
<dbReference type="InterPro" id="IPR008144">
    <property type="entry name" value="Guanylate_kin-like_dom"/>
</dbReference>
<dbReference type="SMART" id="SM00072">
    <property type="entry name" value="GuKc"/>
    <property type="match status" value="1"/>
</dbReference>
<keyword evidence="3" id="KW-0808">Transferase</keyword>
<evidence type="ECO:0000256" key="3">
    <source>
        <dbReference type="ARBA" id="ARBA00022679"/>
    </source>
</evidence>
<dbReference type="Gene3D" id="3.30.63.10">
    <property type="entry name" value="Guanylate Kinase phosphate binding domain"/>
    <property type="match status" value="1"/>
</dbReference>
<accession>A0A7W3YC19</accession>
<feature type="domain" description="Guanylate kinase-like" evidence="6">
    <location>
        <begin position="4"/>
        <end position="182"/>
    </location>
</feature>
<dbReference type="GO" id="GO:0004385">
    <property type="term" value="F:GMP kinase activity"/>
    <property type="evidence" value="ECO:0007669"/>
    <property type="project" value="UniProtKB-EC"/>
</dbReference>
<dbReference type="InterPro" id="IPR008145">
    <property type="entry name" value="GK/Ca_channel_bsu"/>
</dbReference>
<dbReference type="RefSeq" id="WP_182580773.1">
    <property type="nucleotide sequence ID" value="NZ_JACIUY010000048.1"/>
</dbReference>
<evidence type="ECO:0000256" key="1">
    <source>
        <dbReference type="ARBA" id="ARBA00003531"/>
    </source>
</evidence>
<evidence type="ECO:0000313" key="8">
    <source>
        <dbReference type="EMBL" id="MBB1085863.1"/>
    </source>
</evidence>
<evidence type="ECO:0000313" key="10">
    <source>
        <dbReference type="Proteomes" id="UP000544052"/>
    </source>
</evidence>
<dbReference type="Gene3D" id="3.40.50.300">
    <property type="entry name" value="P-loop containing nucleotide triphosphate hydrolases"/>
    <property type="match status" value="1"/>
</dbReference>
<dbReference type="SUPFAM" id="SSF52540">
    <property type="entry name" value="P-loop containing nucleoside triphosphate hydrolases"/>
    <property type="match status" value="1"/>
</dbReference>
<gene>
    <name evidence="8" type="ORF">H5R63_03500</name>
    <name evidence="7" type="ORF">H5R64_06700</name>
</gene>
<organism evidence="8 9">
    <name type="scientific">Limosilactobacillus fastidiosus</name>
    <dbReference type="NCBI Taxonomy" id="2759855"/>
    <lineage>
        <taxon>Bacteria</taxon>
        <taxon>Bacillati</taxon>
        <taxon>Bacillota</taxon>
        <taxon>Bacilli</taxon>
        <taxon>Lactobacillales</taxon>
        <taxon>Lactobacillaceae</taxon>
        <taxon>Limosilactobacillus</taxon>
    </lineage>
</organism>
<protein>
    <submittedName>
        <fullName evidence="8">Guanylate kinase</fullName>
    </submittedName>
</protein>
<sequence>MRTGKVFVIAGAAGSGKTTVAKFLHDRYHMERVITHTTRAARPNEHNGFDYYFETSTSMKKLHLLESVEYDHRLYGSSLEGLAAGWQKGHDDVIVLDTKGAFTYHQKLGDQAVIIFLTVSQITSLTQRMIKRGDDLSAIHSRLNSAEYHRDLHLPDNLKGIANVVINDSWPQTVAQLEQIIKQTSLENR</sequence>
<evidence type="ECO:0000256" key="4">
    <source>
        <dbReference type="ARBA" id="ARBA00022777"/>
    </source>
</evidence>
<keyword evidence="10" id="KW-1185">Reference proteome</keyword>
<evidence type="ECO:0000313" key="9">
    <source>
        <dbReference type="Proteomes" id="UP000518255"/>
    </source>
</evidence>
<dbReference type="PROSITE" id="PS50052">
    <property type="entry name" value="GUANYLATE_KINASE_2"/>
    <property type="match status" value="1"/>
</dbReference>
<evidence type="ECO:0000313" key="7">
    <source>
        <dbReference type="EMBL" id="MBB1063445.1"/>
    </source>
</evidence>
<dbReference type="GO" id="GO:0005829">
    <property type="term" value="C:cytosol"/>
    <property type="evidence" value="ECO:0007669"/>
    <property type="project" value="TreeGrafter"/>
</dbReference>
<dbReference type="EMBL" id="JACIUZ010000041">
    <property type="protein sequence ID" value="MBB1063445.1"/>
    <property type="molecule type" value="Genomic_DNA"/>
</dbReference>
<comment type="catalytic activity">
    <reaction evidence="5">
        <text>GMP + ATP = GDP + ADP</text>
        <dbReference type="Rhea" id="RHEA:20780"/>
        <dbReference type="ChEBI" id="CHEBI:30616"/>
        <dbReference type="ChEBI" id="CHEBI:58115"/>
        <dbReference type="ChEBI" id="CHEBI:58189"/>
        <dbReference type="ChEBI" id="CHEBI:456216"/>
        <dbReference type="EC" id="2.7.4.8"/>
    </reaction>
</comment>
<dbReference type="Proteomes" id="UP000544052">
    <property type="component" value="Unassembled WGS sequence"/>
</dbReference>
<evidence type="ECO:0000259" key="6">
    <source>
        <dbReference type="PROSITE" id="PS50052"/>
    </source>
</evidence>
<comment type="similarity">
    <text evidence="2">Belongs to the guanylate kinase family.</text>
</comment>
<dbReference type="InterPro" id="IPR027417">
    <property type="entry name" value="P-loop_NTPase"/>
</dbReference>
<keyword evidence="4 8" id="KW-0418">Kinase</keyword>
<evidence type="ECO:0000256" key="2">
    <source>
        <dbReference type="ARBA" id="ARBA00005790"/>
    </source>
</evidence>
<evidence type="ECO:0000256" key="5">
    <source>
        <dbReference type="ARBA" id="ARBA00048594"/>
    </source>
</evidence>